<dbReference type="PANTHER" id="PTHR24094">
    <property type="entry name" value="SECRETED PROTEIN"/>
    <property type="match status" value="1"/>
</dbReference>
<sequence length="458" mass="46874">MSEPVPPAGWYPTPEGNQRYWDGTQWTPHVVPDPSAAGTWQPAGASTEPSSPWVLGILSLGASGWLGWGGLVLTALLGAASSGVGGFFGMAAIYVLVVAIIALVRGRVDWAQLRGRAGGGVALGAAFALFAIAGATAGPMQPGLLAVSGDSSSEIPAPSSTSPATSATTTPSPATSTTTAPSPTTSTSSPQGAKGTALAALAQLPVKGRAPKSGYTRAQFGQAWADTDRNGCDTRNDILRRDLKGFTLKAGTNGCLVTSGTLLDPYTGKRITFVRGQSTSTAVQIDHVVALSDAWQKGAQQLDPAAQTALANDPLNLLAVDGPTNEAKGDGDAATWLPPSKSSGCAYVARQVAVKVKYRLWVTAAEHDAIARILGACPNQKLPTAKAVPLGGGTIKPANPAPKPTTSPRPPQPPTAALDPQFGTCKAAKAAGYGPYYAGKDAEYDWYRDADSDGLVCE</sequence>
<feature type="compositionally biased region" description="Low complexity" evidence="1">
    <location>
        <begin position="156"/>
        <end position="190"/>
    </location>
</feature>
<feature type="domain" description="Excalibur calcium-binding" evidence="3">
    <location>
        <begin position="421"/>
        <end position="458"/>
    </location>
</feature>
<dbReference type="SMART" id="SM00894">
    <property type="entry name" value="Excalibur"/>
    <property type="match status" value="1"/>
</dbReference>
<accession>A0A543PUG6</accession>
<feature type="region of interest" description="Disordered" evidence="1">
    <location>
        <begin position="148"/>
        <end position="194"/>
    </location>
</feature>
<dbReference type="RefSeq" id="WP_185747074.1">
    <property type="nucleotide sequence ID" value="NZ_BAAAQC010000021.1"/>
</dbReference>
<feature type="region of interest" description="Disordered" evidence="1">
    <location>
        <begin position="388"/>
        <end position="421"/>
    </location>
</feature>
<dbReference type="InterPro" id="IPR008613">
    <property type="entry name" value="Excalibur_Ca-bd_domain"/>
</dbReference>
<feature type="transmembrane region" description="Helical" evidence="2">
    <location>
        <begin position="53"/>
        <end position="80"/>
    </location>
</feature>
<dbReference type="Pfam" id="PF10708">
    <property type="entry name" value="DUF2510"/>
    <property type="match status" value="1"/>
</dbReference>
<dbReference type="Pfam" id="PF05901">
    <property type="entry name" value="Excalibur"/>
    <property type="match status" value="1"/>
</dbReference>
<dbReference type="EMBL" id="VFQF01000001">
    <property type="protein sequence ID" value="TQN47713.1"/>
    <property type="molecule type" value="Genomic_DNA"/>
</dbReference>
<dbReference type="AlphaFoldDB" id="A0A543PUG6"/>
<feature type="compositionally biased region" description="Pro residues" evidence="1">
    <location>
        <begin position="399"/>
        <end position="414"/>
    </location>
</feature>
<keyword evidence="2" id="KW-0812">Transmembrane</keyword>
<name>A0A543PUG6_9MICO</name>
<feature type="transmembrane region" description="Helical" evidence="2">
    <location>
        <begin position="117"/>
        <end position="138"/>
    </location>
</feature>
<evidence type="ECO:0000313" key="5">
    <source>
        <dbReference type="Proteomes" id="UP000320085"/>
    </source>
</evidence>
<organism evidence="4 5">
    <name type="scientific">Humibacillus xanthopallidus</name>
    <dbReference type="NCBI Taxonomy" id="412689"/>
    <lineage>
        <taxon>Bacteria</taxon>
        <taxon>Bacillati</taxon>
        <taxon>Actinomycetota</taxon>
        <taxon>Actinomycetes</taxon>
        <taxon>Micrococcales</taxon>
        <taxon>Intrasporangiaceae</taxon>
        <taxon>Humibacillus</taxon>
    </lineage>
</organism>
<dbReference type="Pfam" id="PF07510">
    <property type="entry name" value="GmrSD_C"/>
    <property type="match status" value="1"/>
</dbReference>
<evidence type="ECO:0000313" key="4">
    <source>
        <dbReference type="EMBL" id="TQN47713.1"/>
    </source>
</evidence>
<dbReference type="Proteomes" id="UP000320085">
    <property type="component" value="Unassembled WGS sequence"/>
</dbReference>
<dbReference type="PANTHER" id="PTHR24094:SF15">
    <property type="entry name" value="AMP-DEPENDENT SYNTHETASE_LIGASE DOMAIN-CONTAINING PROTEIN-RELATED"/>
    <property type="match status" value="1"/>
</dbReference>
<dbReference type="InterPro" id="IPR011089">
    <property type="entry name" value="GmrSD_C"/>
</dbReference>
<keyword evidence="2" id="KW-1133">Transmembrane helix</keyword>
<feature type="transmembrane region" description="Helical" evidence="2">
    <location>
        <begin position="86"/>
        <end position="105"/>
    </location>
</feature>
<proteinExistence type="predicted"/>
<reference evidence="4 5" key="1">
    <citation type="submission" date="2019-06" db="EMBL/GenBank/DDBJ databases">
        <title>Sequencing the genomes of 1000 actinobacteria strains.</title>
        <authorList>
            <person name="Klenk H.-P."/>
        </authorList>
    </citation>
    <scope>NUCLEOTIDE SEQUENCE [LARGE SCALE GENOMIC DNA]</scope>
    <source>
        <strain evidence="4 5">DSM 21776</strain>
    </source>
</reference>
<dbReference type="InterPro" id="IPR018929">
    <property type="entry name" value="DUF2510"/>
</dbReference>
<comment type="caution">
    <text evidence="4">The sequence shown here is derived from an EMBL/GenBank/DDBJ whole genome shotgun (WGS) entry which is preliminary data.</text>
</comment>
<evidence type="ECO:0000259" key="3">
    <source>
        <dbReference type="SMART" id="SM00894"/>
    </source>
</evidence>
<keyword evidence="2" id="KW-0472">Membrane</keyword>
<protein>
    <submittedName>
        <fullName evidence="4">Excalibur calcium-binding domain-containing protein</fullName>
    </submittedName>
</protein>
<evidence type="ECO:0000256" key="2">
    <source>
        <dbReference type="SAM" id="Phobius"/>
    </source>
</evidence>
<evidence type="ECO:0000256" key="1">
    <source>
        <dbReference type="SAM" id="MobiDB-lite"/>
    </source>
</evidence>
<gene>
    <name evidence="4" type="ORF">FHX52_0826</name>
</gene>